<organism evidence="1">
    <name type="scientific">Mycobacterium xenopi 4042</name>
    <dbReference type="NCBI Taxonomy" id="1299334"/>
    <lineage>
        <taxon>Bacteria</taxon>
        <taxon>Bacillati</taxon>
        <taxon>Actinomycetota</taxon>
        <taxon>Actinomycetes</taxon>
        <taxon>Mycobacteriales</taxon>
        <taxon>Mycobacteriaceae</taxon>
        <taxon>Mycobacterium</taxon>
    </lineage>
</organism>
<name>X8AR45_MYCXE</name>
<accession>X8AR45</accession>
<gene>
    <name evidence="1" type="ORF">I553_7670</name>
</gene>
<evidence type="ECO:0000313" key="1">
    <source>
        <dbReference type="EMBL" id="EUA33260.1"/>
    </source>
</evidence>
<sequence length="41" mass="4128">MAAAMKLVAALNADVKGAAADPEYALEAAVRTVAELVAKGR</sequence>
<proteinExistence type="predicted"/>
<comment type="caution">
    <text evidence="1">The sequence shown here is derived from an EMBL/GenBank/DDBJ whole genome shotgun (WGS) entry which is preliminary data.</text>
</comment>
<dbReference type="EMBL" id="JAOB01000047">
    <property type="protein sequence ID" value="EUA33260.1"/>
    <property type="molecule type" value="Genomic_DNA"/>
</dbReference>
<reference evidence="1" key="1">
    <citation type="submission" date="2014-01" db="EMBL/GenBank/DDBJ databases">
        <authorList>
            <person name="Brown-Elliot B."/>
            <person name="Wallace R."/>
            <person name="Lenaerts A."/>
            <person name="Ordway D."/>
            <person name="DeGroote M.A."/>
            <person name="Parker T."/>
            <person name="Sizemore C."/>
            <person name="Tallon L.J."/>
            <person name="Sadzewicz L.K."/>
            <person name="Sengamalay N."/>
            <person name="Fraser C.M."/>
            <person name="Hine E."/>
            <person name="Shefchek K.A."/>
            <person name="Das S.P."/>
            <person name="Tettelin H."/>
        </authorList>
    </citation>
    <scope>NUCLEOTIDE SEQUENCE [LARGE SCALE GENOMIC DNA]</scope>
    <source>
        <strain evidence="1">4042</strain>
    </source>
</reference>
<dbReference type="PATRIC" id="fig|1299334.3.peg.5047"/>
<protein>
    <submittedName>
        <fullName evidence="1">Uncharacterized protein</fullName>
    </submittedName>
</protein>
<dbReference type="AlphaFoldDB" id="X8AR45"/>